<dbReference type="PANTHER" id="PTHR47062">
    <property type="match status" value="1"/>
</dbReference>
<feature type="domain" description="SHSP" evidence="2">
    <location>
        <begin position="47"/>
        <end position="158"/>
    </location>
</feature>
<dbReference type="InterPro" id="IPR002068">
    <property type="entry name" value="A-crystallin/Hsp20_dom"/>
</dbReference>
<dbReference type="Gene3D" id="2.60.40.790">
    <property type="match status" value="1"/>
</dbReference>
<dbReference type="AlphaFoldDB" id="A0A6J6D251"/>
<dbReference type="CDD" id="cd06470">
    <property type="entry name" value="ACD_IbpA-B_like"/>
    <property type="match status" value="1"/>
</dbReference>
<proteinExistence type="predicted"/>
<dbReference type="EMBL" id="CAEZSV010000160">
    <property type="protein sequence ID" value="CAB4557405.1"/>
    <property type="molecule type" value="Genomic_DNA"/>
</dbReference>
<evidence type="ECO:0000313" key="3">
    <source>
        <dbReference type="EMBL" id="CAB4557405.1"/>
    </source>
</evidence>
<dbReference type="Pfam" id="PF00011">
    <property type="entry name" value="HSP20"/>
    <property type="match status" value="1"/>
</dbReference>
<dbReference type="PROSITE" id="PS01031">
    <property type="entry name" value="SHSP"/>
    <property type="match status" value="1"/>
</dbReference>
<evidence type="ECO:0000256" key="1">
    <source>
        <dbReference type="ARBA" id="ARBA00023016"/>
    </source>
</evidence>
<evidence type="ECO:0000259" key="2">
    <source>
        <dbReference type="PROSITE" id="PS01031"/>
    </source>
</evidence>
<accession>A0A6J6D251</accession>
<dbReference type="InterPro" id="IPR008978">
    <property type="entry name" value="HSP20-like_chaperone"/>
</dbReference>
<dbReference type="InterPro" id="IPR037913">
    <property type="entry name" value="ACD_IbpA/B"/>
</dbReference>
<gene>
    <name evidence="3" type="ORF">UFOPK1506_00847</name>
</gene>
<sequence>MSNALERRDSTRTMFPSLVNFFPDMKSWSVGFDKEWDILEDLQDSFSRGLPAYPPYNIKKISKNEYEIEMAVAGFDRQDLQVEVRNNQIVVEGNKGFRNESTDVDYIYKGIASRHFRQSFALADHLEVTHAEFKDGILRIKLKGDFVQEEPAHKIKID</sequence>
<keyword evidence="1" id="KW-0346">Stress response</keyword>
<protein>
    <submittedName>
        <fullName evidence="3">Unannotated protein</fullName>
    </submittedName>
</protein>
<name>A0A6J6D251_9ZZZZ</name>
<dbReference type="SUPFAM" id="SSF49764">
    <property type="entry name" value="HSP20-like chaperones"/>
    <property type="match status" value="1"/>
</dbReference>
<dbReference type="PANTHER" id="PTHR47062:SF1">
    <property type="entry name" value="SMALL HEAT SHOCK PROTEIN IBPA"/>
    <property type="match status" value="1"/>
</dbReference>
<reference evidence="3" key="1">
    <citation type="submission" date="2020-05" db="EMBL/GenBank/DDBJ databases">
        <authorList>
            <person name="Chiriac C."/>
            <person name="Salcher M."/>
            <person name="Ghai R."/>
            <person name="Kavagutti S V."/>
        </authorList>
    </citation>
    <scope>NUCLEOTIDE SEQUENCE</scope>
</reference>
<organism evidence="3">
    <name type="scientific">freshwater metagenome</name>
    <dbReference type="NCBI Taxonomy" id="449393"/>
    <lineage>
        <taxon>unclassified sequences</taxon>
        <taxon>metagenomes</taxon>
        <taxon>ecological metagenomes</taxon>
    </lineage>
</organism>